<protein>
    <submittedName>
        <fullName evidence="1">Uncharacterized protein</fullName>
    </submittedName>
</protein>
<sequence length="627" mass="69718">MKSSYLINLTLQSIINIMLFLSKVTSQTFYPPDFPIASPQLMEAYIALQAWKRAITSDPNQFTANWHGPHVCNYTGVYCAPAPYDPFILTVAGIDLNHANIAGFLPEELGLLKDLALFHLNSNRFFGVIPDSFIHLKFLFELDISNNRFSGPFPSVVFFLHSLKYLDVRFNEFDGKIPPQLFELKLDALFINSNRFHSALPANLGNSPVSVLVAAGNDIRGCIPPSLANMAETLDEIVLSNMALTGCLRQDIGLLRGLTVLDVSFNNLAGPLPESIGAMRNLEQLNVAHNKFSGQVPSSICSLPKLENFTYSFNYFSGEPLGCLSAPLVSYLARTPAPAYVTTASSTSKATTALVARSSSPPPQTPIMAVGKNKRISKGKKGGKKKAADPFSKKDWYDIKAPSVFSVKNVGKTLVTRTQGTKIASEGLKHRVFEISLADLQGDEDHAYRKIRLRAEDVQGRNVLTNFWGMNFTNDKLRSLVRKWQTLIEAHVDVKTTDNYTLRMFCIGFTKRRPNQIKRTTYAQSSQIRQIRRKMREIMTAQAASCDLKELVRKFIPESIGKEIEKATSSIYPLQNVFIRKVKILKAPKFDLGKLMEVHGDYSEDVGVKLERPADEPIAEAPAETAA</sequence>
<keyword evidence="2" id="KW-1185">Reference proteome</keyword>
<evidence type="ECO:0000313" key="2">
    <source>
        <dbReference type="Proteomes" id="UP000309997"/>
    </source>
</evidence>
<reference evidence="1 2" key="1">
    <citation type="journal article" date="2024" name="Plant Biotechnol. J.">
        <title>Genome and CRISPR/Cas9 system of a widespread forest tree (Populus alba) in the world.</title>
        <authorList>
            <person name="Liu Y.J."/>
            <person name="Jiang P.F."/>
            <person name="Han X.M."/>
            <person name="Li X.Y."/>
            <person name="Wang H.M."/>
            <person name="Wang Y.J."/>
            <person name="Wang X.X."/>
            <person name="Zeng Q.Y."/>
        </authorList>
    </citation>
    <scope>NUCLEOTIDE SEQUENCE [LARGE SCALE GENOMIC DNA]</scope>
    <source>
        <strain evidence="2">cv. PAL-ZL1</strain>
    </source>
</reference>
<organism evidence="1 2">
    <name type="scientific">Populus alba</name>
    <name type="common">White poplar</name>
    <dbReference type="NCBI Taxonomy" id="43335"/>
    <lineage>
        <taxon>Eukaryota</taxon>
        <taxon>Viridiplantae</taxon>
        <taxon>Streptophyta</taxon>
        <taxon>Embryophyta</taxon>
        <taxon>Tracheophyta</taxon>
        <taxon>Spermatophyta</taxon>
        <taxon>Magnoliopsida</taxon>
        <taxon>eudicotyledons</taxon>
        <taxon>Gunneridae</taxon>
        <taxon>Pentapetalae</taxon>
        <taxon>rosids</taxon>
        <taxon>fabids</taxon>
        <taxon>Malpighiales</taxon>
        <taxon>Salicaceae</taxon>
        <taxon>Saliceae</taxon>
        <taxon>Populus</taxon>
    </lineage>
</organism>
<dbReference type="EMBL" id="RCHU02000010">
    <property type="protein sequence ID" value="KAL3578131.1"/>
    <property type="molecule type" value="Genomic_DNA"/>
</dbReference>
<proteinExistence type="predicted"/>
<gene>
    <name evidence="1" type="ORF">D5086_019635</name>
</gene>
<accession>A0ACC4BIG2</accession>
<evidence type="ECO:0000313" key="1">
    <source>
        <dbReference type="EMBL" id="KAL3578131.1"/>
    </source>
</evidence>
<name>A0ACC4BIG2_POPAL</name>
<dbReference type="Proteomes" id="UP000309997">
    <property type="component" value="Unassembled WGS sequence"/>
</dbReference>
<comment type="caution">
    <text evidence="1">The sequence shown here is derived from an EMBL/GenBank/DDBJ whole genome shotgun (WGS) entry which is preliminary data.</text>
</comment>